<protein>
    <submittedName>
        <fullName evidence="2">Uncharacterized protein</fullName>
    </submittedName>
</protein>
<dbReference type="RefSeq" id="WP_003222411.1">
    <property type="nucleotide sequence ID" value="NZ_CBCRWV010000002.1"/>
</dbReference>
<name>A0A9Q4HAT4_BACSC</name>
<sequence length="67" mass="8001">MVLYITESDVHHPWLVVFIHVGGVSGWLWEQQISYFRHFRGSVMEHRRLKPMLFNRTLDAWLSVHPG</sequence>
<dbReference type="EMBL" id="JALANJ010000025">
    <property type="protein sequence ID" value="MCY8122055.1"/>
    <property type="molecule type" value="Genomic_DNA"/>
</dbReference>
<keyword evidence="1" id="KW-0472">Membrane</keyword>
<dbReference type="Proteomes" id="UP001070352">
    <property type="component" value="Unassembled WGS sequence"/>
</dbReference>
<dbReference type="AlphaFoldDB" id="A0A9Q4HAT4"/>
<reference evidence="2" key="1">
    <citation type="submission" date="2022-02" db="EMBL/GenBank/DDBJ databases">
        <title>Crop Bioprotection Bacillus Genome Sequencing.</title>
        <authorList>
            <person name="Dunlap C."/>
        </authorList>
    </citation>
    <scope>NUCLEOTIDE SEQUENCE</scope>
    <source>
        <strain evidence="2">M18B4</strain>
    </source>
</reference>
<gene>
    <name evidence="2" type="ORF">MOC45_15895</name>
</gene>
<organism evidence="2 3">
    <name type="scientific">Bacillus spizizenii</name>
    <name type="common">Bacillus subtilis subsp. spizizenii</name>
    <dbReference type="NCBI Taxonomy" id="96241"/>
    <lineage>
        <taxon>Bacteria</taxon>
        <taxon>Bacillati</taxon>
        <taxon>Bacillota</taxon>
        <taxon>Bacilli</taxon>
        <taxon>Bacillales</taxon>
        <taxon>Bacillaceae</taxon>
        <taxon>Bacillus</taxon>
    </lineage>
</organism>
<feature type="transmembrane region" description="Helical" evidence="1">
    <location>
        <begin position="12"/>
        <end position="29"/>
    </location>
</feature>
<evidence type="ECO:0000313" key="3">
    <source>
        <dbReference type="Proteomes" id="UP001070352"/>
    </source>
</evidence>
<comment type="caution">
    <text evidence="2">The sequence shown here is derived from an EMBL/GenBank/DDBJ whole genome shotgun (WGS) entry which is preliminary data.</text>
</comment>
<evidence type="ECO:0000313" key="2">
    <source>
        <dbReference type="EMBL" id="MCY8122055.1"/>
    </source>
</evidence>
<accession>A0A9Q4HAT4</accession>
<keyword evidence="1" id="KW-0812">Transmembrane</keyword>
<keyword evidence="1" id="KW-1133">Transmembrane helix</keyword>
<evidence type="ECO:0000256" key="1">
    <source>
        <dbReference type="SAM" id="Phobius"/>
    </source>
</evidence>
<proteinExistence type="predicted"/>